<dbReference type="PANTHER" id="PTHR43649:SF14">
    <property type="entry name" value="BLR3389 PROTEIN"/>
    <property type="match status" value="1"/>
</dbReference>
<dbReference type="SUPFAM" id="SSF53850">
    <property type="entry name" value="Periplasmic binding protein-like II"/>
    <property type="match status" value="1"/>
</dbReference>
<dbReference type="EMBL" id="BAABLV010000040">
    <property type="protein sequence ID" value="GAA4906124.1"/>
    <property type="molecule type" value="Genomic_DNA"/>
</dbReference>
<protein>
    <submittedName>
        <fullName evidence="3">Extracellular solute-binding protein</fullName>
    </submittedName>
</protein>
<dbReference type="RefSeq" id="WP_345583734.1">
    <property type="nucleotide sequence ID" value="NZ_BAABLV010000040.1"/>
</dbReference>
<proteinExistence type="predicted"/>
<feature type="chain" id="PRO_5046493414" evidence="2">
    <location>
        <begin position="27"/>
        <end position="442"/>
    </location>
</feature>
<evidence type="ECO:0000313" key="4">
    <source>
        <dbReference type="Proteomes" id="UP001501521"/>
    </source>
</evidence>
<dbReference type="PROSITE" id="PS51257">
    <property type="entry name" value="PROKAR_LIPOPROTEIN"/>
    <property type="match status" value="1"/>
</dbReference>
<dbReference type="Gene3D" id="3.40.190.10">
    <property type="entry name" value="Periplasmic binding protein-like II"/>
    <property type="match status" value="2"/>
</dbReference>
<evidence type="ECO:0000256" key="2">
    <source>
        <dbReference type="SAM" id="SignalP"/>
    </source>
</evidence>
<evidence type="ECO:0000256" key="1">
    <source>
        <dbReference type="SAM" id="MobiDB-lite"/>
    </source>
</evidence>
<comment type="caution">
    <text evidence="3">The sequence shown here is derived from an EMBL/GenBank/DDBJ whole genome shotgun (WGS) entry which is preliminary data.</text>
</comment>
<dbReference type="InterPro" id="IPR050490">
    <property type="entry name" value="Bact_solute-bd_prot1"/>
</dbReference>
<reference evidence="4" key="1">
    <citation type="journal article" date="2019" name="Int. J. Syst. Evol. Microbiol.">
        <title>The Global Catalogue of Microorganisms (GCM) 10K type strain sequencing project: providing services to taxonomists for standard genome sequencing and annotation.</title>
        <authorList>
            <consortium name="The Broad Institute Genomics Platform"/>
            <consortium name="The Broad Institute Genome Sequencing Center for Infectious Disease"/>
            <person name="Wu L."/>
            <person name="Ma J."/>
        </authorList>
    </citation>
    <scope>NUCLEOTIDE SEQUENCE [LARGE SCALE GENOMIC DNA]</scope>
    <source>
        <strain evidence="4">JCM 19125</strain>
    </source>
</reference>
<gene>
    <name evidence="3" type="ORF">GCM10025789_26880</name>
</gene>
<dbReference type="InterPro" id="IPR006059">
    <property type="entry name" value="SBP"/>
</dbReference>
<keyword evidence="4" id="KW-1185">Reference proteome</keyword>
<keyword evidence="2" id="KW-0732">Signal</keyword>
<feature type="signal peptide" evidence="2">
    <location>
        <begin position="1"/>
        <end position="26"/>
    </location>
</feature>
<dbReference type="Pfam" id="PF01547">
    <property type="entry name" value="SBP_bac_1"/>
    <property type="match status" value="1"/>
</dbReference>
<evidence type="ECO:0000313" key="3">
    <source>
        <dbReference type="EMBL" id="GAA4906124.1"/>
    </source>
</evidence>
<accession>A0ABP9FLB0</accession>
<sequence length="442" mass="46271">MKLKTFKRPLAAVAAGALLAALTACGGGVQPGETATSGGGSASGDPSASAWALTGGSEAVFQAQFDAWNSDNPDSPINVEWFANDAYKEKIRTAVGSGNAPTLIFSWAGGTLADYVNNGSVADITDSVAPLMDRLIPSVAANGQIDGKTYAVPNNQVQPVILYYNKEVFQQAGVELPTTYTELLDAVAKLKDAGVIPISLAGSSVWPELMYIQYLTDRIGGPEVFQAILDGEADAWSDPAITEALTKIQELVDAGAFGDSFGSTVADGGADTALVWTGKAAMVLQGGWVYPDFMNNAPDFVAAGNLGYANFPAVDGGTGDPANIVGNPANFWSVSTSSSEAAQQTAVDFLVQNNLSDDAVDEFLTVGTVPPLLGLEDKIAASDDAEYLTFVYGMVKDAPHFQLSWDQALPADQAQELLTNLSQIFLGQITPEQFVENMNATL</sequence>
<organism evidence="3 4">
    <name type="scientific">Tessaracoccus lubricantis</name>
    <dbReference type="NCBI Taxonomy" id="545543"/>
    <lineage>
        <taxon>Bacteria</taxon>
        <taxon>Bacillati</taxon>
        <taxon>Actinomycetota</taxon>
        <taxon>Actinomycetes</taxon>
        <taxon>Propionibacteriales</taxon>
        <taxon>Propionibacteriaceae</taxon>
        <taxon>Tessaracoccus</taxon>
    </lineage>
</organism>
<dbReference type="PANTHER" id="PTHR43649">
    <property type="entry name" value="ARABINOSE-BINDING PROTEIN-RELATED"/>
    <property type="match status" value="1"/>
</dbReference>
<name>A0ABP9FLB0_9ACTN</name>
<feature type="region of interest" description="Disordered" evidence="1">
    <location>
        <begin position="31"/>
        <end position="50"/>
    </location>
</feature>
<dbReference type="Proteomes" id="UP001501521">
    <property type="component" value="Unassembled WGS sequence"/>
</dbReference>